<proteinExistence type="predicted"/>
<keyword evidence="1" id="KW-0472">Membrane</keyword>
<feature type="transmembrane region" description="Helical" evidence="1">
    <location>
        <begin position="26"/>
        <end position="45"/>
    </location>
</feature>
<keyword evidence="1" id="KW-1133">Transmembrane helix</keyword>
<evidence type="ECO:0000256" key="1">
    <source>
        <dbReference type="SAM" id="Phobius"/>
    </source>
</evidence>
<organism evidence="2">
    <name type="scientific">Micrurus spixii</name>
    <name type="common">Amazon coral snake</name>
    <dbReference type="NCBI Taxonomy" id="129469"/>
    <lineage>
        <taxon>Eukaryota</taxon>
        <taxon>Metazoa</taxon>
        <taxon>Chordata</taxon>
        <taxon>Craniata</taxon>
        <taxon>Vertebrata</taxon>
        <taxon>Euteleostomi</taxon>
        <taxon>Lepidosauria</taxon>
        <taxon>Squamata</taxon>
        <taxon>Bifurcata</taxon>
        <taxon>Unidentata</taxon>
        <taxon>Episquamata</taxon>
        <taxon>Toxicofera</taxon>
        <taxon>Serpentes</taxon>
        <taxon>Colubroidea</taxon>
        <taxon>Elapidae</taxon>
        <taxon>Elapinae</taxon>
        <taxon>Micrurus</taxon>
    </lineage>
</organism>
<protein>
    <submittedName>
        <fullName evidence="2">Uncharacterized protein</fullName>
    </submittedName>
</protein>
<sequence>MLACNAKSVLRGQSTPDFDDAQSHNFYWASFYFFAATTFPAFIIATGCKGCNQNVPTQNISEGIGSITSTGVGTFREKILCPSHSIALWGKDPLIPILWNRAVAISTLCTSLFSCARACDKFEFQYYATF</sequence>
<keyword evidence="1" id="KW-0812">Transmembrane</keyword>
<dbReference type="EMBL" id="IACM01140719">
    <property type="protein sequence ID" value="LAB39268.1"/>
    <property type="molecule type" value="Transcribed_RNA"/>
</dbReference>
<evidence type="ECO:0000313" key="2">
    <source>
        <dbReference type="EMBL" id="LAB39268.1"/>
    </source>
</evidence>
<name>A0A2D4N1R9_9SAUR</name>
<reference evidence="2" key="2">
    <citation type="submission" date="2017-11" db="EMBL/GenBank/DDBJ databases">
        <title>Coralsnake Venomics: Analyses of Venom Gland Transcriptomes and Proteomes of Six Brazilian Taxa.</title>
        <authorList>
            <person name="Aird S.D."/>
            <person name="Jorge da Silva N."/>
            <person name="Qiu L."/>
            <person name="Villar-Briones A."/>
            <person name="Aparecida-Saddi V."/>
            <person name="Campos-Telles M.P."/>
            <person name="Grau M."/>
            <person name="Mikheyev A.S."/>
        </authorList>
    </citation>
    <scope>NUCLEOTIDE SEQUENCE</scope>
    <source>
        <tissue evidence="2">Venom_gland</tissue>
    </source>
</reference>
<dbReference type="AlphaFoldDB" id="A0A2D4N1R9"/>
<reference evidence="2" key="1">
    <citation type="submission" date="2017-07" db="EMBL/GenBank/DDBJ databases">
        <authorList>
            <person name="Mikheyev A."/>
            <person name="Grau M."/>
        </authorList>
    </citation>
    <scope>NUCLEOTIDE SEQUENCE</scope>
    <source>
        <tissue evidence="2">Venom_gland</tissue>
    </source>
</reference>
<accession>A0A2D4N1R9</accession>